<organism evidence="2 3">
    <name type="scientific">Protopolystoma xenopodis</name>
    <dbReference type="NCBI Taxonomy" id="117903"/>
    <lineage>
        <taxon>Eukaryota</taxon>
        <taxon>Metazoa</taxon>
        <taxon>Spiralia</taxon>
        <taxon>Lophotrochozoa</taxon>
        <taxon>Platyhelminthes</taxon>
        <taxon>Monogenea</taxon>
        <taxon>Polyopisthocotylea</taxon>
        <taxon>Polystomatidea</taxon>
        <taxon>Polystomatidae</taxon>
        <taxon>Protopolystoma</taxon>
    </lineage>
</organism>
<evidence type="ECO:0000313" key="2">
    <source>
        <dbReference type="EMBL" id="VEL42209.1"/>
    </source>
</evidence>
<keyword evidence="3" id="KW-1185">Reference proteome</keyword>
<dbReference type="Proteomes" id="UP000784294">
    <property type="component" value="Unassembled WGS sequence"/>
</dbReference>
<gene>
    <name evidence="2" type="ORF">PXEA_LOCUS35649</name>
</gene>
<dbReference type="EMBL" id="CAAALY010273133">
    <property type="protein sequence ID" value="VEL42209.1"/>
    <property type="molecule type" value="Genomic_DNA"/>
</dbReference>
<reference evidence="2" key="1">
    <citation type="submission" date="2018-11" db="EMBL/GenBank/DDBJ databases">
        <authorList>
            <consortium name="Pathogen Informatics"/>
        </authorList>
    </citation>
    <scope>NUCLEOTIDE SEQUENCE</scope>
</reference>
<comment type="caution">
    <text evidence="2">The sequence shown here is derived from an EMBL/GenBank/DDBJ whole genome shotgun (WGS) entry which is preliminary data.</text>
</comment>
<sequence length="97" mass="10046">MAGTRSPCGSTDPATWCSTAFIAFVERLRLFALQHAKPKTLVGSASGQRTAASTAAPRTPVAQRTLYSPSLPQASGPNGKGTPARAQSIARDDSSTE</sequence>
<evidence type="ECO:0000313" key="3">
    <source>
        <dbReference type="Proteomes" id="UP000784294"/>
    </source>
</evidence>
<proteinExistence type="predicted"/>
<protein>
    <submittedName>
        <fullName evidence="2">Uncharacterized protein</fullName>
    </submittedName>
</protein>
<dbReference type="AlphaFoldDB" id="A0A3S5B0D4"/>
<feature type="compositionally biased region" description="Polar residues" evidence="1">
    <location>
        <begin position="65"/>
        <end position="76"/>
    </location>
</feature>
<accession>A0A3S5B0D4</accession>
<feature type="region of interest" description="Disordered" evidence="1">
    <location>
        <begin position="39"/>
        <end position="97"/>
    </location>
</feature>
<name>A0A3S5B0D4_9PLAT</name>
<feature type="compositionally biased region" description="Low complexity" evidence="1">
    <location>
        <begin position="49"/>
        <end position="62"/>
    </location>
</feature>
<evidence type="ECO:0000256" key="1">
    <source>
        <dbReference type="SAM" id="MobiDB-lite"/>
    </source>
</evidence>